<reference evidence="3 5" key="3">
    <citation type="submission" date="2018-06" db="EMBL/GenBank/DDBJ databases">
        <authorList>
            <consortium name="Pathogen Informatics"/>
            <person name="Doyle S."/>
        </authorList>
    </citation>
    <scope>NUCLEOTIDE SEQUENCE [LARGE SCALE GENOMIC DNA]</scope>
    <source>
        <strain evidence="3 5">NCTC11327</strain>
    </source>
</reference>
<dbReference type="EMBL" id="UHIP01000001">
    <property type="protein sequence ID" value="SUP28647.1"/>
    <property type="molecule type" value="Genomic_DNA"/>
</dbReference>
<dbReference type="EMBL" id="CP014035">
    <property type="protein sequence ID" value="AMF95442.1"/>
    <property type="molecule type" value="Genomic_DNA"/>
</dbReference>
<dbReference type="GeneID" id="29385614"/>
<organism evidence="3 5">
    <name type="scientific">Vibrio fluvialis</name>
    <dbReference type="NCBI Taxonomy" id="676"/>
    <lineage>
        <taxon>Bacteria</taxon>
        <taxon>Pseudomonadati</taxon>
        <taxon>Pseudomonadota</taxon>
        <taxon>Gammaproteobacteria</taxon>
        <taxon>Vibrionales</taxon>
        <taxon>Vibrionaceae</taxon>
        <taxon>Vibrio</taxon>
    </lineage>
</organism>
<keyword evidence="4" id="KW-1185">Reference proteome</keyword>
<name>A0AAX2LQV2_VIBFL</name>
<evidence type="ECO:0000313" key="5">
    <source>
        <dbReference type="Proteomes" id="UP000254626"/>
    </source>
</evidence>
<dbReference type="Proteomes" id="UP000057088">
    <property type="component" value="Chromosome 2"/>
</dbReference>
<evidence type="ECO:0000313" key="2">
    <source>
        <dbReference type="EMBL" id="AMF95442.1"/>
    </source>
</evidence>
<dbReference type="NCBIfam" id="TIGR02532">
    <property type="entry name" value="IV_pilin_GFxxxE"/>
    <property type="match status" value="1"/>
</dbReference>
<evidence type="ECO:0000313" key="3">
    <source>
        <dbReference type="EMBL" id="SUP28647.1"/>
    </source>
</evidence>
<dbReference type="Pfam" id="PF07963">
    <property type="entry name" value="N_methyl"/>
    <property type="match status" value="1"/>
</dbReference>
<dbReference type="SUPFAM" id="SSF54523">
    <property type="entry name" value="Pili subunits"/>
    <property type="match status" value="1"/>
</dbReference>
<dbReference type="InterPro" id="IPR045584">
    <property type="entry name" value="Pilin-like"/>
</dbReference>
<accession>A0AAX2LQV2</accession>
<protein>
    <submittedName>
        <fullName evidence="3">MSHA pilin protein MshD</fullName>
    </submittedName>
    <submittedName>
        <fullName evidence="2">Prepilin-type N-terminal cleavage/methylation domain-containing protein</fullName>
    </submittedName>
</protein>
<keyword evidence="1" id="KW-0472">Membrane</keyword>
<evidence type="ECO:0000313" key="4">
    <source>
        <dbReference type="Proteomes" id="UP000057088"/>
    </source>
</evidence>
<dbReference type="AlphaFoldDB" id="A0AAX2LQV2"/>
<keyword evidence="1" id="KW-1133">Transmembrane helix</keyword>
<reference evidence="2" key="2">
    <citation type="submission" date="2018-01" db="EMBL/GenBank/DDBJ databases">
        <title>FDA dAtabase for Regulatory Grade micrObial Sequences (FDA-ARGOS): Supporting development and validation of Infectious Disease Dx tests.</title>
        <authorList>
            <person name="Hoffmann M."/>
            <person name="Allard M."/>
            <person name="Evans P."/>
            <person name="Brown E."/>
            <person name="Tallon L."/>
            <person name="Sadzewicz L."/>
            <person name="Sengamalay N."/>
            <person name="Ott S."/>
            <person name="Godinez A."/>
            <person name="Nagaraj S."/>
            <person name="Vyas G."/>
            <person name="Aluvathingal J."/>
            <person name="Nadendla S."/>
            <person name="Geyer C."/>
            <person name="Sichtig H."/>
        </authorList>
    </citation>
    <scope>NUCLEOTIDE SEQUENCE</scope>
    <source>
        <strain evidence="2">ATCC 33809</strain>
    </source>
</reference>
<feature type="transmembrane region" description="Helical" evidence="1">
    <location>
        <begin position="12"/>
        <end position="31"/>
    </location>
</feature>
<gene>
    <name evidence="2" type="ORF">AL536_18740</name>
    <name evidence="3" type="ORF">NCTC11327_02509</name>
</gene>
<proteinExistence type="predicted"/>
<dbReference type="Proteomes" id="UP000254626">
    <property type="component" value="Unassembled WGS sequence"/>
</dbReference>
<reference evidence="4" key="1">
    <citation type="submission" date="2015-12" db="EMBL/GenBank/DDBJ databases">
        <title>FDA dAtabase for Regulatory Grade micrObial Sequences (FDA-ARGOS): Supporting development and validation of Infectious Disease Dx tests.</title>
        <authorList>
            <person name="Hoffmann M."/>
            <person name="Allard M."/>
            <person name="Evans P."/>
            <person name="Brown E."/>
            <person name="Tallon L.J."/>
            <person name="Sadzewicz L."/>
            <person name="Sengamalay N."/>
            <person name="Ott S."/>
            <person name="Godinez A."/>
            <person name="Nagaraj S."/>
            <person name="Vyas G."/>
            <person name="Aluvathingal J."/>
            <person name="Nadendla S."/>
            <person name="Geyer C."/>
            <person name="Sichtig H."/>
        </authorList>
    </citation>
    <scope>NUCLEOTIDE SEQUENCE [LARGE SCALE GENOMIC DNA]</scope>
    <source>
        <strain evidence="4">ATCC 33809</strain>
    </source>
</reference>
<dbReference type="PROSITE" id="PS00409">
    <property type="entry name" value="PROKAR_NTER_METHYL"/>
    <property type="match status" value="1"/>
</dbReference>
<dbReference type="KEGG" id="vfl:AL536_18740"/>
<sequence>MKPIKGFTLVESIVAMVIIGLAMVVLISFLYPQVERSATPHYQTRAANLGQSLMSQILARGFDQNSDFDGGAIRCGEFGTTCTAPEQLGADKDQGEISPAQFNDVDDYIGCWYGDNVSECGSETTKNPLTNILGTNVVANYRHFTVFIAVDYVNSAFQPVSAITDMKRIELTIDTGNYGRYTFVAYRGNY</sequence>
<evidence type="ECO:0000256" key="1">
    <source>
        <dbReference type="SAM" id="Phobius"/>
    </source>
</evidence>
<dbReference type="RefSeq" id="WP_061056931.1">
    <property type="nucleotide sequence ID" value="NZ_CABLBX010000018.1"/>
</dbReference>
<keyword evidence="1" id="KW-0812">Transmembrane</keyword>
<dbReference type="InterPro" id="IPR012902">
    <property type="entry name" value="N_methyl_site"/>
</dbReference>